<dbReference type="InterPro" id="IPR016898">
    <property type="entry name" value="Polyphosphate_phosphotransfera"/>
</dbReference>
<keyword evidence="3" id="KW-0418">Kinase</keyword>
<sequence>MKFNLFADRILKLKDVNLNQSLDKSEYKAAIKKWKEKIRLFSFYADQVGRPVVLVFEGWDAAGKGGAIRRLTGEIDPRLYQVNGIAVPDSEEKQRHYLWRFWRKIPPKGHFGIFDRSWYGRVLVERVEGFATQEEWSRSFEEIVDFEKQLYQSGAIIIKFWLHISQEEQWKRFEDRKNDPLRRWKFTEEDVRNREKWPLYEEAADEMFEKTDFHFAPWILVPANDKYYARIKVMEEVASRLETILKIPKKFS</sequence>
<dbReference type="Pfam" id="PF03976">
    <property type="entry name" value="PPK2"/>
    <property type="match status" value="1"/>
</dbReference>
<feature type="domain" description="Polyphosphate kinase-2-related" evidence="4">
    <location>
        <begin position="22"/>
        <end position="243"/>
    </location>
</feature>
<evidence type="ECO:0000313" key="5">
    <source>
        <dbReference type="EMBL" id="TGN19307.1"/>
    </source>
</evidence>
<name>A0A4R9M0V7_9LEPT</name>
<evidence type="ECO:0000256" key="3">
    <source>
        <dbReference type="ARBA" id="ARBA00022777"/>
    </source>
</evidence>
<dbReference type="InterPro" id="IPR022488">
    <property type="entry name" value="PPK2-related"/>
</dbReference>
<proteinExistence type="inferred from homology"/>
<keyword evidence="6" id="KW-1185">Reference proteome</keyword>
<dbReference type="Proteomes" id="UP000298058">
    <property type="component" value="Unassembled WGS sequence"/>
</dbReference>
<dbReference type="InterPro" id="IPR027417">
    <property type="entry name" value="P-loop_NTPase"/>
</dbReference>
<dbReference type="AlphaFoldDB" id="A0A4R9M0V7"/>
<evidence type="ECO:0000256" key="2">
    <source>
        <dbReference type="ARBA" id="ARBA00022679"/>
    </source>
</evidence>
<evidence type="ECO:0000259" key="4">
    <source>
        <dbReference type="Pfam" id="PF03976"/>
    </source>
</evidence>
<dbReference type="GO" id="GO:0008976">
    <property type="term" value="F:polyphosphate kinase activity"/>
    <property type="evidence" value="ECO:0007669"/>
    <property type="project" value="InterPro"/>
</dbReference>
<dbReference type="PANTHER" id="PTHR34383:SF3">
    <property type="entry name" value="POLYPHOSPHATE:AMP PHOSPHOTRANSFERASE"/>
    <property type="match status" value="1"/>
</dbReference>
<evidence type="ECO:0000313" key="6">
    <source>
        <dbReference type="Proteomes" id="UP000298058"/>
    </source>
</evidence>
<protein>
    <submittedName>
        <fullName evidence="5">UDP-galactose-lipid carrier transferase</fullName>
    </submittedName>
</protein>
<organism evidence="5 6">
    <name type="scientific">Leptospira idonii</name>
    <dbReference type="NCBI Taxonomy" id="1193500"/>
    <lineage>
        <taxon>Bacteria</taxon>
        <taxon>Pseudomonadati</taxon>
        <taxon>Spirochaetota</taxon>
        <taxon>Spirochaetia</taxon>
        <taxon>Leptospirales</taxon>
        <taxon>Leptospiraceae</taxon>
        <taxon>Leptospira</taxon>
    </lineage>
</organism>
<gene>
    <name evidence="5" type="ORF">EHS15_09400</name>
</gene>
<keyword evidence="2 5" id="KW-0808">Transferase</keyword>
<dbReference type="Gene3D" id="3.40.50.300">
    <property type="entry name" value="P-loop containing nucleotide triphosphate hydrolases"/>
    <property type="match status" value="1"/>
</dbReference>
<dbReference type="PANTHER" id="PTHR34383">
    <property type="entry name" value="POLYPHOSPHATE:AMP PHOSPHOTRANSFERASE-RELATED"/>
    <property type="match status" value="1"/>
</dbReference>
<comment type="caution">
    <text evidence="5">The sequence shown here is derived from an EMBL/GenBank/DDBJ whole genome shotgun (WGS) entry which is preliminary data.</text>
</comment>
<reference evidence="5" key="1">
    <citation type="journal article" date="2019" name="PLoS Negl. Trop. Dis.">
        <title>Revisiting the worldwide diversity of Leptospira species in the environment.</title>
        <authorList>
            <person name="Vincent A.T."/>
            <person name="Schiettekatte O."/>
            <person name="Bourhy P."/>
            <person name="Veyrier F.J."/>
            <person name="Picardeau M."/>
        </authorList>
    </citation>
    <scope>NUCLEOTIDE SEQUENCE [LARGE SCALE GENOMIC DNA]</scope>
    <source>
        <strain evidence="5">201300427</strain>
    </source>
</reference>
<dbReference type="EMBL" id="RQHW01000032">
    <property type="protein sequence ID" value="TGN19307.1"/>
    <property type="molecule type" value="Genomic_DNA"/>
</dbReference>
<dbReference type="PIRSF" id="PIRSF028756">
    <property type="entry name" value="PPK2_prd"/>
    <property type="match status" value="1"/>
</dbReference>
<evidence type="ECO:0000256" key="1">
    <source>
        <dbReference type="ARBA" id="ARBA00009924"/>
    </source>
</evidence>
<dbReference type="RefSeq" id="WP_135760313.1">
    <property type="nucleotide sequence ID" value="NZ_RQHW01000032.1"/>
</dbReference>
<comment type="similarity">
    <text evidence="1">Belongs to the polyphosphate kinase 2 (PPK2) family. Class I subfamily.</text>
</comment>
<dbReference type="SUPFAM" id="SSF52540">
    <property type="entry name" value="P-loop containing nucleoside triphosphate hydrolases"/>
    <property type="match status" value="1"/>
</dbReference>
<accession>A0A4R9M0V7</accession>
<dbReference type="OrthoDB" id="9775224at2"/>